<dbReference type="PRINTS" id="PR00420">
    <property type="entry name" value="RNGMNOXGNASE"/>
</dbReference>
<evidence type="ECO:0000256" key="4">
    <source>
        <dbReference type="ARBA" id="ARBA00022827"/>
    </source>
</evidence>
<evidence type="ECO:0000256" key="5">
    <source>
        <dbReference type="ARBA" id="ARBA00022946"/>
    </source>
</evidence>
<dbReference type="GO" id="GO:0070221">
    <property type="term" value="P:sulfide oxidation, using sulfide:quinone oxidoreductase"/>
    <property type="evidence" value="ECO:0007669"/>
    <property type="project" value="TreeGrafter"/>
</dbReference>
<keyword evidence="3" id="KW-0874">Quinone</keyword>
<evidence type="ECO:0000256" key="3">
    <source>
        <dbReference type="ARBA" id="ARBA00022719"/>
    </source>
</evidence>
<protein>
    <submittedName>
        <fullName evidence="8">Sulfide:quinone oxidoreductase</fullName>
    </submittedName>
</protein>
<dbReference type="PANTHER" id="PTHR10632">
    <property type="entry name" value="SULFIDE:QUINONE OXIDOREDUCTASE"/>
    <property type="match status" value="1"/>
</dbReference>
<dbReference type="FunFam" id="3.50.50.60:FF:000034">
    <property type="entry name" value="sulfide:quinone oxidoreductase, mitochondrial"/>
    <property type="match status" value="1"/>
</dbReference>
<dbReference type="OrthoDB" id="9805710at2"/>
<proteinExistence type="predicted"/>
<dbReference type="Gene3D" id="3.50.50.60">
    <property type="entry name" value="FAD/NAD(P)-binding domain"/>
    <property type="match status" value="2"/>
</dbReference>
<sequence>MNHYQILIIGGGTAGITVAAQLKRKDKELKIAIIEPSEKHYYQPAWTLVGAGTFDYKDTEREEADYIPKGVDWIKDKATDITPKTNRVKTAKSGEVSYDFLIVAPGLVMAPELLPGLKEAMDKGVVCSNYTDPEHTWEVLKNFKGGNAVFTQPTTPIKCGGAPQKIMYLAEEYFRKSGVRNKTNVIFATPGTVIFGVPDFAKTLNKIIHERDIIFKPFYAPTKIDAEKQEIYFTYIKPGESSNCGVTSGNPIGEELTGDTEIKLHFDMLHLAPPQMAPKFIQESEISIQEGPGKGWVDVDIHTLQHKRFGNIFALGDVAHLPTAKTGAAIRKQAPVVVENLLKLIQTQNVGKASYEGYSSCPLVTGYGKMVLAEFKYDNVRDSDPVISKFVDTSKEQWSMWLLKKYGLPFMYWNLMLRGKA</sequence>
<evidence type="ECO:0000256" key="6">
    <source>
        <dbReference type="ARBA" id="ARBA00023002"/>
    </source>
</evidence>
<evidence type="ECO:0000256" key="1">
    <source>
        <dbReference type="ARBA" id="ARBA00001974"/>
    </source>
</evidence>
<dbReference type="Pfam" id="PF07992">
    <property type="entry name" value="Pyr_redox_2"/>
    <property type="match status" value="1"/>
</dbReference>
<dbReference type="Proteomes" id="UP000199642">
    <property type="component" value="Unassembled WGS sequence"/>
</dbReference>
<evidence type="ECO:0000256" key="2">
    <source>
        <dbReference type="ARBA" id="ARBA00022630"/>
    </source>
</evidence>
<keyword evidence="6" id="KW-0560">Oxidoreductase</keyword>
<dbReference type="InterPro" id="IPR023753">
    <property type="entry name" value="FAD/NAD-binding_dom"/>
</dbReference>
<evidence type="ECO:0000313" key="9">
    <source>
        <dbReference type="Proteomes" id="UP000199642"/>
    </source>
</evidence>
<dbReference type="SUPFAM" id="SSF51905">
    <property type="entry name" value="FAD/NAD(P)-binding domain"/>
    <property type="match status" value="2"/>
</dbReference>
<feature type="domain" description="FAD/NAD(P)-binding" evidence="7">
    <location>
        <begin position="4"/>
        <end position="122"/>
    </location>
</feature>
<dbReference type="GO" id="GO:0070224">
    <property type="term" value="F:sulfide:quinone oxidoreductase activity"/>
    <property type="evidence" value="ECO:0007669"/>
    <property type="project" value="TreeGrafter"/>
</dbReference>
<keyword evidence="4" id="KW-0274">FAD</keyword>
<reference evidence="9" key="1">
    <citation type="submission" date="2016-10" db="EMBL/GenBank/DDBJ databases">
        <authorList>
            <person name="Varghese N."/>
            <person name="Submissions S."/>
        </authorList>
    </citation>
    <scope>NUCLEOTIDE SEQUENCE [LARGE SCALE GENOMIC DNA]</scope>
    <source>
        <strain evidence="9">DSM 19315</strain>
    </source>
</reference>
<accession>A0A1I2XF31</accession>
<keyword evidence="5" id="KW-0809">Transit peptide</keyword>
<keyword evidence="2" id="KW-0285">Flavoprotein</keyword>
<dbReference type="GO" id="GO:0071949">
    <property type="term" value="F:FAD binding"/>
    <property type="evidence" value="ECO:0007669"/>
    <property type="project" value="TreeGrafter"/>
</dbReference>
<organism evidence="8 9">
    <name type="scientific">Algoriphagus hitonicola</name>
    <dbReference type="NCBI Taxonomy" id="435880"/>
    <lineage>
        <taxon>Bacteria</taxon>
        <taxon>Pseudomonadati</taxon>
        <taxon>Bacteroidota</taxon>
        <taxon>Cytophagia</taxon>
        <taxon>Cytophagales</taxon>
        <taxon>Cyclobacteriaceae</taxon>
        <taxon>Algoriphagus</taxon>
    </lineage>
</organism>
<dbReference type="RefSeq" id="WP_092794337.1">
    <property type="nucleotide sequence ID" value="NZ_FOPC01000018.1"/>
</dbReference>
<comment type="cofactor">
    <cofactor evidence="1">
        <name>FAD</name>
        <dbReference type="ChEBI" id="CHEBI:57692"/>
    </cofactor>
</comment>
<evidence type="ECO:0000259" key="7">
    <source>
        <dbReference type="Pfam" id="PF07992"/>
    </source>
</evidence>
<dbReference type="InterPro" id="IPR015904">
    <property type="entry name" value="Sulphide_quinone_reductase"/>
</dbReference>
<dbReference type="InterPro" id="IPR036188">
    <property type="entry name" value="FAD/NAD-bd_sf"/>
</dbReference>
<dbReference type="EMBL" id="FOPC01000018">
    <property type="protein sequence ID" value="SFH12045.1"/>
    <property type="molecule type" value="Genomic_DNA"/>
</dbReference>
<name>A0A1I2XF31_9BACT</name>
<keyword evidence="9" id="KW-1185">Reference proteome</keyword>
<dbReference type="STRING" id="435880.SAMN04487988_11848"/>
<dbReference type="PANTHER" id="PTHR10632:SF2">
    <property type="entry name" value="SULFIDE:QUINONE OXIDOREDUCTASE, MITOCHONDRIAL"/>
    <property type="match status" value="1"/>
</dbReference>
<dbReference type="GO" id="GO:0048038">
    <property type="term" value="F:quinone binding"/>
    <property type="evidence" value="ECO:0007669"/>
    <property type="project" value="UniProtKB-KW"/>
</dbReference>
<dbReference type="AlphaFoldDB" id="A0A1I2XF31"/>
<gene>
    <name evidence="8" type="ORF">SAMN04487988_11848</name>
</gene>
<evidence type="ECO:0000313" key="8">
    <source>
        <dbReference type="EMBL" id="SFH12045.1"/>
    </source>
</evidence>